<protein>
    <submittedName>
        <fullName evidence="1">NAD-reducing hydrogenase HoxS subunit gamma</fullName>
        <ecNumber evidence="1">1.12.1.2</ecNumber>
    </submittedName>
</protein>
<accession>A0A5J4P4F9</accession>
<reference evidence="1" key="1">
    <citation type="submission" date="2019-03" db="EMBL/GenBank/DDBJ databases">
        <title>Single cell metagenomics reveals metabolic interactions within the superorganism composed of flagellate Streblomastix strix and complex community of Bacteroidetes bacteria on its surface.</title>
        <authorList>
            <person name="Treitli S.C."/>
            <person name="Kolisko M."/>
            <person name="Husnik F."/>
            <person name="Keeling P."/>
            <person name="Hampl V."/>
        </authorList>
    </citation>
    <scope>NUCLEOTIDE SEQUENCE</scope>
    <source>
        <strain evidence="1">STM</strain>
    </source>
</reference>
<proteinExistence type="predicted"/>
<evidence type="ECO:0000313" key="1">
    <source>
        <dbReference type="EMBL" id="KAA6303958.1"/>
    </source>
</evidence>
<sequence length="32" mass="3652">MKISINNKELEAFVGETLIEVARREGFFIPSL</sequence>
<keyword evidence="1" id="KW-0560">Oxidoreductase</keyword>
<comment type="caution">
    <text evidence="1">The sequence shown here is derived from an EMBL/GenBank/DDBJ whole genome shotgun (WGS) entry which is preliminary data.</text>
</comment>
<dbReference type="EMBL" id="SNRY01011912">
    <property type="protein sequence ID" value="KAA6303958.1"/>
    <property type="molecule type" value="Genomic_DNA"/>
</dbReference>
<name>A0A5J4P4F9_9ZZZZ</name>
<organism evidence="1">
    <name type="scientific">termite gut metagenome</name>
    <dbReference type="NCBI Taxonomy" id="433724"/>
    <lineage>
        <taxon>unclassified sequences</taxon>
        <taxon>metagenomes</taxon>
        <taxon>organismal metagenomes</taxon>
    </lineage>
</organism>
<dbReference type="GO" id="GO:0003677">
    <property type="term" value="F:DNA binding"/>
    <property type="evidence" value="ECO:0007669"/>
    <property type="project" value="UniProtKB-KW"/>
</dbReference>
<dbReference type="EC" id="1.12.1.2" evidence="1"/>
<gene>
    <name evidence="1" type="ORF">EZS27_044399</name>
</gene>
<dbReference type="AlphaFoldDB" id="A0A5J4P4F9"/>
<feature type="non-terminal residue" evidence="1">
    <location>
        <position position="32"/>
    </location>
</feature>
<keyword evidence="1" id="KW-0371">Homeobox</keyword>
<dbReference type="GO" id="GO:0047985">
    <property type="term" value="F:hydrogen dehydrogenase activity"/>
    <property type="evidence" value="ECO:0007669"/>
    <property type="project" value="UniProtKB-EC"/>
</dbReference>